<dbReference type="Proteomes" id="UP000244178">
    <property type="component" value="Unassembled WGS sequence"/>
</dbReference>
<reference evidence="2 3" key="1">
    <citation type="submission" date="2018-03" db="EMBL/GenBank/DDBJ databases">
        <title>Draft genome sequence of the plant growth promoting rhizobacterium Pseudomonas protegens strain BNJ-SS-45 isolated from wheat (Triticum aestivum) rhizosphere.</title>
        <authorList>
            <person name="Bajpai A."/>
            <person name="Shende K."/>
            <person name="Meena N."/>
            <person name="Upadhyayula S.R."/>
            <person name="Suravajhala P."/>
            <person name="Medicherla K.M."/>
            <person name="Johri B.N."/>
        </authorList>
    </citation>
    <scope>NUCLEOTIDE SEQUENCE [LARGE SCALE GENOMIC DNA]</scope>
    <source>
        <strain evidence="2 3">BNJ-SS-45</strain>
    </source>
</reference>
<evidence type="ECO:0000256" key="1">
    <source>
        <dbReference type="SAM" id="SignalP"/>
    </source>
</evidence>
<organism evidence="2 3">
    <name type="scientific">Pseudomonas protegens</name>
    <dbReference type="NCBI Taxonomy" id="380021"/>
    <lineage>
        <taxon>Bacteria</taxon>
        <taxon>Pseudomonadati</taxon>
        <taxon>Pseudomonadota</taxon>
        <taxon>Gammaproteobacteria</taxon>
        <taxon>Pseudomonadales</taxon>
        <taxon>Pseudomonadaceae</taxon>
        <taxon>Pseudomonas</taxon>
    </lineage>
</organism>
<name>A0A2T6GC67_9PSED</name>
<protein>
    <recommendedName>
        <fullName evidence="4">DUF3828 domain-containing protein</fullName>
    </recommendedName>
</protein>
<accession>A0A2T6GC67</accession>
<evidence type="ECO:0000313" key="3">
    <source>
        <dbReference type="Proteomes" id="UP000244178"/>
    </source>
</evidence>
<dbReference type="EMBL" id="PYJM01000009">
    <property type="protein sequence ID" value="PUA41754.1"/>
    <property type="molecule type" value="Genomic_DNA"/>
</dbReference>
<sequence length="150" mass="16727">MKKLFALLALLFSTPALSASFSDSPEALVRQFIADYQQWSDRASARQADNAPLQSMDLAQQEYARLLAKFCLPGFQGQPIAFSSPASHGTAYEQILSSSRTADRALVKTRAISPGEGFAADYHYHLIFSGQRWYLSEVFYVDQDGQYESL</sequence>
<feature type="chain" id="PRO_5015550325" description="DUF3828 domain-containing protein" evidence="1">
    <location>
        <begin position="19"/>
        <end position="150"/>
    </location>
</feature>
<keyword evidence="1" id="KW-0732">Signal</keyword>
<dbReference type="AlphaFoldDB" id="A0A2T6GC67"/>
<evidence type="ECO:0000313" key="2">
    <source>
        <dbReference type="EMBL" id="PUA41754.1"/>
    </source>
</evidence>
<evidence type="ECO:0008006" key="4">
    <source>
        <dbReference type="Google" id="ProtNLM"/>
    </source>
</evidence>
<comment type="caution">
    <text evidence="2">The sequence shown here is derived from an EMBL/GenBank/DDBJ whole genome shotgun (WGS) entry which is preliminary data.</text>
</comment>
<proteinExistence type="predicted"/>
<gene>
    <name evidence="2" type="ORF">C5U62_30160</name>
</gene>
<dbReference type="RefSeq" id="WP_060840296.1">
    <property type="nucleotide sequence ID" value="NZ_PIZE01000013.1"/>
</dbReference>
<feature type="signal peptide" evidence="1">
    <location>
        <begin position="1"/>
        <end position="18"/>
    </location>
</feature>